<name>A0A450X6P0_9GAMM</name>
<sequence>MKRAMQKWRDTLPYNSHYWKSSGVGRIRLIEKTCQSISDKV</sequence>
<reference evidence="1" key="1">
    <citation type="submission" date="2019-02" db="EMBL/GenBank/DDBJ databases">
        <authorList>
            <person name="Gruber-Vodicka R. H."/>
            <person name="Seah K. B. B."/>
        </authorList>
    </citation>
    <scope>NUCLEOTIDE SEQUENCE</scope>
    <source>
        <strain evidence="1">BECK_BZ164</strain>
    </source>
</reference>
<gene>
    <name evidence="1" type="ORF">BECKFM1743B_GA0114221_110281</name>
</gene>
<organism evidence="1">
    <name type="scientific">Candidatus Kentrum sp. FM</name>
    <dbReference type="NCBI Taxonomy" id="2126340"/>
    <lineage>
        <taxon>Bacteria</taxon>
        <taxon>Pseudomonadati</taxon>
        <taxon>Pseudomonadota</taxon>
        <taxon>Gammaproteobacteria</taxon>
        <taxon>Candidatus Kentrum</taxon>
    </lineage>
</organism>
<evidence type="ECO:0000313" key="1">
    <source>
        <dbReference type="EMBL" id="VFK24880.1"/>
    </source>
</evidence>
<dbReference type="EMBL" id="CAADFL010001025">
    <property type="protein sequence ID" value="VFK24880.1"/>
    <property type="molecule type" value="Genomic_DNA"/>
</dbReference>
<proteinExistence type="predicted"/>
<protein>
    <submittedName>
        <fullName evidence="1">Uncharacterized protein</fullName>
    </submittedName>
</protein>
<accession>A0A450X6P0</accession>
<dbReference type="AlphaFoldDB" id="A0A450X6P0"/>